<evidence type="ECO:0000256" key="2">
    <source>
        <dbReference type="ARBA" id="ARBA00023002"/>
    </source>
</evidence>
<keyword evidence="1 6" id="KW-0056">Arginine metabolism</keyword>
<dbReference type="EC" id="1.2.1.71" evidence="6"/>
<dbReference type="EMBL" id="UGKQ01000007">
    <property type="protein sequence ID" value="STS82302.1"/>
    <property type="molecule type" value="Genomic_DNA"/>
</dbReference>
<evidence type="ECO:0000313" key="23">
    <source>
        <dbReference type="Proteomes" id="UP000251088"/>
    </source>
</evidence>
<evidence type="ECO:0000313" key="17">
    <source>
        <dbReference type="EMBL" id="STT93053.1"/>
    </source>
</evidence>
<dbReference type="PROSITE" id="PS00070">
    <property type="entry name" value="ALDEHYDE_DEHYDR_CYS"/>
    <property type="match status" value="1"/>
</dbReference>
<evidence type="ECO:0000313" key="12">
    <source>
        <dbReference type="EMBL" id="OVF77876.1"/>
    </source>
</evidence>
<dbReference type="EMBL" id="NDBK01000015">
    <property type="protein sequence ID" value="OVF77876.1"/>
    <property type="molecule type" value="Genomic_DNA"/>
</dbReference>
<evidence type="ECO:0000313" key="20">
    <source>
        <dbReference type="Proteomes" id="UP000031820"/>
    </source>
</evidence>
<reference evidence="9 20" key="1">
    <citation type="submission" date="2014-10" db="EMBL/GenBank/DDBJ databases">
        <title>Plasmid movement, recombination, and chromosomal integration amongst multidrug resistant commensal Escherichia coli clones within a single commercial turkey flock.</title>
        <authorList>
            <person name="Lang K."/>
            <person name="Dorn K."/>
            <person name="Danzeisen J."/>
            <person name="Johnson T."/>
        </authorList>
    </citation>
    <scope>NUCLEOTIDE SEQUENCE [LARGE SCALE GENOMIC DNA]</scope>
    <source>
        <strain evidence="9 20">UMNturkey9</strain>
    </source>
</reference>
<comment type="similarity">
    <text evidence="5 6">Belongs to the aldehyde dehydrogenase family. AstD subfamily.</text>
</comment>
<dbReference type="EMBL" id="UASO01000010">
    <property type="protein sequence ID" value="SQC88176.1"/>
    <property type="molecule type" value="Genomic_DNA"/>
</dbReference>
<dbReference type="Gene3D" id="3.40.605.10">
    <property type="entry name" value="Aldehyde Dehydrogenase, Chain A, domain 1"/>
    <property type="match status" value="1"/>
</dbReference>
<dbReference type="PROSITE" id="PS00687">
    <property type="entry name" value="ALDEHYDE_DEHYDR_GLU"/>
    <property type="match status" value="1"/>
</dbReference>
<dbReference type="CDD" id="cd07095">
    <property type="entry name" value="ALDH_SGSD_AstD"/>
    <property type="match status" value="1"/>
</dbReference>
<evidence type="ECO:0000313" key="25">
    <source>
        <dbReference type="Proteomes" id="UP000254103"/>
    </source>
</evidence>
<evidence type="ECO:0000256" key="5">
    <source>
        <dbReference type="ARBA" id="ARBA00061706"/>
    </source>
</evidence>
<evidence type="ECO:0000313" key="14">
    <source>
        <dbReference type="EMBL" id="SQC88176.1"/>
    </source>
</evidence>
<evidence type="ECO:0000313" key="16">
    <source>
        <dbReference type="EMBL" id="STS82302.1"/>
    </source>
</evidence>
<dbReference type="NCBIfam" id="TIGR03240">
    <property type="entry name" value="arg_catab_astD"/>
    <property type="match status" value="1"/>
</dbReference>
<dbReference type="RefSeq" id="WP_004210329.1">
    <property type="nucleotide sequence ID" value="NZ_AP019665.1"/>
</dbReference>
<evidence type="ECO:0000313" key="18">
    <source>
        <dbReference type="EMBL" id="STU51295.1"/>
    </source>
</evidence>
<evidence type="ECO:0000313" key="11">
    <source>
        <dbReference type="EMBL" id="MSS30120.1"/>
    </source>
</evidence>
<dbReference type="AlphaFoldDB" id="A0A060VI82"/>
<evidence type="ECO:0000313" key="21">
    <source>
        <dbReference type="Proteomes" id="UP000196447"/>
    </source>
</evidence>
<dbReference type="InterPro" id="IPR016163">
    <property type="entry name" value="Ald_DH_C"/>
</dbReference>
<dbReference type="InterPro" id="IPR029510">
    <property type="entry name" value="Ald_DH_CS_GLU"/>
</dbReference>
<evidence type="ECO:0000313" key="9">
    <source>
        <dbReference type="EMBL" id="KII03653.1"/>
    </source>
</evidence>
<dbReference type="InterPro" id="IPR017649">
    <property type="entry name" value="SuccinylGlu_semiald_DH_AstD"/>
</dbReference>
<dbReference type="Proteomes" id="UP000031820">
    <property type="component" value="Unassembled WGS sequence"/>
</dbReference>
<feature type="active site" evidence="6">
    <location>
        <position position="280"/>
    </location>
</feature>
<evidence type="ECO:0000256" key="7">
    <source>
        <dbReference type="PROSITE-ProRule" id="PRU10007"/>
    </source>
</evidence>
<dbReference type="Proteomes" id="UP000252603">
    <property type="component" value="Unassembled WGS sequence"/>
</dbReference>
<feature type="domain" description="Aldehyde dehydrogenase" evidence="8">
    <location>
        <begin position="12"/>
        <end position="460"/>
    </location>
</feature>
<evidence type="ECO:0000259" key="8">
    <source>
        <dbReference type="Pfam" id="PF00171"/>
    </source>
</evidence>
<dbReference type="SUPFAM" id="SSF53720">
    <property type="entry name" value="ALDH-like"/>
    <property type="match status" value="1"/>
</dbReference>
<dbReference type="EMBL" id="CAAGWG010000002">
    <property type="protein sequence ID" value="VGC75829.1"/>
    <property type="molecule type" value="Genomic_DNA"/>
</dbReference>
<evidence type="ECO:0000313" key="22">
    <source>
        <dbReference type="Proteomes" id="UP000250675"/>
    </source>
</evidence>
<evidence type="ECO:0000313" key="27">
    <source>
        <dbReference type="Proteomes" id="UP000254938"/>
    </source>
</evidence>
<dbReference type="InterPro" id="IPR016161">
    <property type="entry name" value="Ald_DH/histidinol_DH"/>
</dbReference>
<evidence type="ECO:0000313" key="26">
    <source>
        <dbReference type="Proteomes" id="UP000254141"/>
    </source>
</evidence>
<evidence type="ECO:0000313" key="15">
    <source>
        <dbReference type="EMBL" id="SSK36250.1"/>
    </source>
</evidence>
<dbReference type="EMBL" id="UGLU01000001">
    <property type="protein sequence ID" value="STU51295.1"/>
    <property type="molecule type" value="Genomic_DNA"/>
</dbReference>
<dbReference type="EMBL" id="JAUUIA010000001">
    <property type="protein sequence ID" value="MDP0965706.1"/>
    <property type="molecule type" value="Genomic_DNA"/>
</dbReference>
<evidence type="ECO:0000256" key="3">
    <source>
        <dbReference type="ARBA" id="ARBA00023027"/>
    </source>
</evidence>
<dbReference type="Proteomes" id="UP000254103">
    <property type="component" value="Unassembled WGS sequence"/>
</dbReference>
<dbReference type="GO" id="GO:0043824">
    <property type="term" value="F:succinylglutamate-semialdehyde dehydrogenase activity"/>
    <property type="evidence" value="ECO:0007669"/>
    <property type="project" value="UniProtKB-EC"/>
</dbReference>
<evidence type="ECO:0000313" key="29">
    <source>
        <dbReference type="Proteomes" id="UP000468995"/>
    </source>
</evidence>
<reference evidence="10" key="6">
    <citation type="submission" date="2023-07" db="EMBL/GenBank/DDBJ databases">
        <authorList>
            <person name="Peng Z."/>
        </authorList>
    </citation>
    <scope>NUCLEOTIDE SEQUENCE</scope>
    <source>
        <strain evidence="10">KP219</strain>
    </source>
</reference>
<evidence type="ECO:0000313" key="13">
    <source>
        <dbReference type="EMBL" id="SQC14132.1"/>
    </source>
</evidence>
<feature type="binding site" evidence="6">
    <location>
        <begin position="223"/>
        <end position="228"/>
    </location>
    <ligand>
        <name>NAD(+)</name>
        <dbReference type="ChEBI" id="CHEBI:57540"/>
    </ligand>
</feature>
<reference evidence="12 21" key="2">
    <citation type="submission" date="2017-03" db="EMBL/GenBank/DDBJ databases">
        <authorList>
            <person name="Fouts D."/>
            <person name="Stalin M.J."/>
            <person name="Chen L."/>
            <person name="Wright M."/>
            <person name="Sutton G."/>
            <person name="Nguyen K."/>
            <person name="Vanduin D."/>
            <person name="Rojas L."/>
            <person name="Hujer A."/>
            <person name="Hujer K."/>
            <person name="Bonomo R."/>
            <person name="Kreiswirth B."/>
            <person name="Adams M."/>
        </authorList>
    </citation>
    <scope>NUCLEOTIDE SEQUENCE [LARGE SCALE GENOMIC DNA]</scope>
    <source>
        <strain evidence="12 21">39383</strain>
    </source>
</reference>
<dbReference type="EMBL" id="VINI01000003">
    <property type="protein sequence ID" value="MSS30120.1"/>
    <property type="molecule type" value="Genomic_DNA"/>
</dbReference>
<evidence type="ECO:0000313" key="10">
    <source>
        <dbReference type="EMBL" id="MDP0965706.1"/>
    </source>
</evidence>
<sequence length="488" mass="51978">MAVKAQFIAGQWLPGSGATMSKLAPEDQSLLWQAASAGADDVQAACAAARAAFYPWSHRPLAERIDVVQRFAALLETHKEALATLISRETSKPLWETRTEVQAMIGKAAISIEAYHQRTGFHESTLPDGKALLRHKPHGVMAVFGPYNFPGHLPNGHIIPALIAGNTIVFKPSELTPATAEMTVQLWQQAGIPDGAINLLQGGKATGQALLENRDIDGVLFTGSAAAGFHFHRYFGGQPEKMLALEMGGNNALIVADVADIDAALHVIIQSAFISAGQRCTCARRLIVPRGEQGDALLQRLVEASAQIRAGKWDDQPAPFMGGVISLDAAQNMLAAQQKLEGLGGKVLLRMRQPDPRSTVLTPGIVDVTGIEVPDEEYFGPLLTIIRYDGFPEAIRLANQTRYGLAVGLISSDAAQFDQLADEARAGIVNWNKPLTGASSKAPFGGVGASGNHRAAAWYAADYCAWPMASLVSDTLTLPATVSPGLPF</sequence>
<feature type="active site" evidence="6 7">
    <location>
        <position position="246"/>
    </location>
</feature>
<reference evidence="22 23" key="3">
    <citation type="submission" date="2018-06" db="EMBL/GenBank/DDBJ databases">
        <authorList>
            <consortium name="Pathogen Informatics"/>
            <person name="Doyle S."/>
        </authorList>
    </citation>
    <scope>NUCLEOTIDE SEQUENCE [LARGE SCALE GENOMIC DNA]</scope>
    <source>
        <strain evidence="18 26">NCTC5051</strain>
        <strain evidence="17 25">NCTC5052</strain>
        <strain evidence="13 23">NCTC9128</strain>
        <strain evidence="16 27">NCTC9140</strain>
        <strain evidence="14 22">NCTC9645</strain>
    </source>
</reference>
<dbReference type="GO" id="GO:0019545">
    <property type="term" value="P:L-arginine catabolic process to succinate"/>
    <property type="evidence" value="ECO:0007669"/>
    <property type="project" value="UniProtKB-UniRule"/>
</dbReference>
<dbReference type="Gene3D" id="3.40.309.10">
    <property type="entry name" value="Aldehyde Dehydrogenase, Chain A, domain 2"/>
    <property type="match status" value="1"/>
</dbReference>
<dbReference type="EMBL" id="UGLJ01000002">
    <property type="protein sequence ID" value="STT93053.1"/>
    <property type="molecule type" value="Genomic_DNA"/>
</dbReference>
<dbReference type="NCBIfam" id="NF006992">
    <property type="entry name" value="PRK09457.1"/>
    <property type="match status" value="1"/>
</dbReference>
<dbReference type="Proteomes" id="UP000254141">
    <property type="component" value="Unassembled WGS sequence"/>
</dbReference>
<dbReference type="EMBL" id="UAWN01000011">
    <property type="protein sequence ID" value="SQC14132.1"/>
    <property type="molecule type" value="Genomic_DNA"/>
</dbReference>
<evidence type="ECO:0000256" key="4">
    <source>
        <dbReference type="ARBA" id="ARBA00060531"/>
    </source>
</evidence>
<evidence type="ECO:0000313" key="24">
    <source>
        <dbReference type="Proteomes" id="UP000252603"/>
    </source>
</evidence>
<organism evidence="14 22">
    <name type="scientific">Klebsiella pneumoniae</name>
    <dbReference type="NCBI Taxonomy" id="573"/>
    <lineage>
        <taxon>Bacteria</taxon>
        <taxon>Pseudomonadati</taxon>
        <taxon>Pseudomonadota</taxon>
        <taxon>Gammaproteobacteria</taxon>
        <taxon>Enterobacterales</taxon>
        <taxon>Enterobacteriaceae</taxon>
        <taxon>Klebsiella/Raoultella group</taxon>
        <taxon>Klebsiella</taxon>
        <taxon>Klebsiella pneumoniae complex</taxon>
    </lineage>
</organism>
<dbReference type="Proteomes" id="UP000251088">
    <property type="component" value="Unassembled WGS sequence"/>
</dbReference>
<comment type="pathway">
    <text evidence="4 6">Amino-acid degradation; L-arginine degradation via AST pathway; L-glutamate and succinate from L-arginine: step 4/5.</text>
</comment>
<dbReference type="Proteomes" id="UP000468995">
    <property type="component" value="Unassembled WGS sequence"/>
</dbReference>
<comment type="function">
    <text evidence="6">Catalyzes the NAD-dependent reduction of succinylglutamate semialdehyde into succinylglutamate.</text>
</comment>
<dbReference type="Pfam" id="PF00171">
    <property type="entry name" value="Aldedh"/>
    <property type="match status" value="1"/>
</dbReference>
<comment type="catalytic activity">
    <reaction evidence="6">
        <text>N-succinyl-L-glutamate 5-semialdehyde + NAD(+) + H2O = N-succinyl-L-glutamate + NADH + 2 H(+)</text>
        <dbReference type="Rhea" id="RHEA:10812"/>
        <dbReference type="ChEBI" id="CHEBI:15377"/>
        <dbReference type="ChEBI" id="CHEBI:15378"/>
        <dbReference type="ChEBI" id="CHEBI:57540"/>
        <dbReference type="ChEBI" id="CHEBI:57945"/>
        <dbReference type="ChEBI" id="CHEBI:58520"/>
        <dbReference type="ChEBI" id="CHEBI:58763"/>
        <dbReference type="EC" id="1.2.1.71"/>
    </reaction>
</comment>
<dbReference type="UniPathway" id="UPA00185">
    <property type="reaction ID" value="UER00282"/>
</dbReference>
<gene>
    <name evidence="14" type="primary">astD_3</name>
    <name evidence="6 9" type="synonym">astD</name>
    <name evidence="13" type="synonym">astD_1</name>
    <name evidence="16" type="synonym">astD_2</name>
    <name evidence="12" type="ORF">B5L96_02640</name>
    <name evidence="11" type="ORF">FME62_04860</name>
    <name evidence="9" type="ORF">LS45_17250</name>
    <name evidence="18" type="ORF">NCTC5051_02888</name>
    <name evidence="17" type="ORF">NCTC5052_01442</name>
    <name evidence="13" type="ORF">NCTC9128_02214</name>
    <name evidence="16" type="ORF">NCTC9140_04052</name>
    <name evidence="14" type="ORF">NCTC9645_06318</name>
    <name evidence="10" type="ORF">Q6294_01390</name>
    <name evidence="19" type="ORF">SAMEA104567804_00772</name>
    <name evidence="15" type="ORF">SAMEA4364603_02575</name>
</gene>
<evidence type="ECO:0000313" key="19">
    <source>
        <dbReference type="EMBL" id="VGC75829.1"/>
    </source>
</evidence>
<dbReference type="EMBL" id="JRRF01000015">
    <property type="protein sequence ID" value="KII03653.1"/>
    <property type="molecule type" value="Genomic_DNA"/>
</dbReference>
<accession>A0A060VI82</accession>
<protein>
    <recommendedName>
        <fullName evidence="6">N-succinylglutamate 5-semialdehyde dehydrogenase</fullName>
        <ecNumber evidence="6">1.2.1.71</ecNumber>
    </recommendedName>
    <alternativeName>
        <fullName evidence="6">Succinylglutamic semialdehyde dehydrogenase</fullName>
        <shortName evidence="6">SGSD</shortName>
    </alternativeName>
</protein>
<keyword evidence="2 6" id="KW-0560">Oxidoreductase</keyword>
<dbReference type="PANTHER" id="PTHR11699">
    <property type="entry name" value="ALDEHYDE DEHYDROGENASE-RELATED"/>
    <property type="match status" value="1"/>
</dbReference>
<dbReference type="Proteomes" id="UP001244490">
    <property type="component" value="Unassembled WGS sequence"/>
</dbReference>
<dbReference type="GO" id="GO:0019544">
    <property type="term" value="P:L-arginine catabolic process to L-glutamate"/>
    <property type="evidence" value="ECO:0007669"/>
    <property type="project" value="UniProtKB-UniRule"/>
</dbReference>
<evidence type="ECO:0000256" key="1">
    <source>
        <dbReference type="ARBA" id="ARBA00022503"/>
    </source>
</evidence>
<dbReference type="Proteomes" id="UP000196447">
    <property type="component" value="Unassembled WGS sequence"/>
</dbReference>
<reference evidence="15 24" key="4">
    <citation type="submission" date="2018-07" db="EMBL/GenBank/DDBJ databases">
        <authorList>
            <consortium name="Pathogen Informatics"/>
        </authorList>
    </citation>
    <scope>NUCLEOTIDE SEQUENCE [LARGE SCALE GENOMIC DNA]</scope>
    <source>
        <strain evidence="15 24">4300STDY6470422</strain>
        <strain evidence="19 28">5012STDY7312589</strain>
    </source>
</reference>
<dbReference type="Proteomes" id="UP000294876">
    <property type="component" value="Unassembled WGS sequence"/>
</dbReference>
<reference evidence="11 29" key="5">
    <citation type="submission" date="2019-07" db="EMBL/GenBank/DDBJ databases">
        <title>Genome sequence of OXA-232-producing Klebsiella pneumoniae ST23 from septicemic neonate.</title>
        <authorList>
            <person name="Mukherjee S."/>
            <person name="Naha S."/>
            <person name="Bhadury P."/>
            <person name="Basu S."/>
        </authorList>
    </citation>
    <scope>NUCLEOTIDE SEQUENCE [LARGE SCALE GENOMIC DNA]</scope>
    <source>
        <strain evidence="11 29">EN5275</strain>
    </source>
</reference>
<dbReference type="InterPro" id="IPR016162">
    <property type="entry name" value="Ald_DH_N"/>
</dbReference>
<proteinExistence type="inferred from homology"/>
<evidence type="ECO:0000256" key="6">
    <source>
        <dbReference type="HAMAP-Rule" id="MF_01174"/>
    </source>
</evidence>
<dbReference type="FunFam" id="3.40.309.10:FF:000013">
    <property type="entry name" value="N-succinylglutamate 5-semialdehyde dehydrogenase"/>
    <property type="match status" value="1"/>
</dbReference>
<dbReference type="HAMAP" id="MF_01174">
    <property type="entry name" value="Aldedh_AstD"/>
    <property type="match status" value="1"/>
</dbReference>
<name>A0A060VI82_KLEPN</name>
<dbReference type="FunFam" id="3.40.605.10:FF:000010">
    <property type="entry name" value="N-succinylglutamate 5-semialdehyde dehydrogenase"/>
    <property type="match status" value="1"/>
</dbReference>
<dbReference type="Proteomes" id="UP000250675">
    <property type="component" value="Unassembled WGS sequence"/>
</dbReference>
<dbReference type="InterPro" id="IPR016160">
    <property type="entry name" value="Ald_DH_CS_CYS"/>
</dbReference>
<keyword evidence="3 6" id="KW-0520">NAD</keyword>
<dbReference type="InterPro" id="IPR015590">
    <property type="entry name" value="Aldehyde_DH_dom"/>
</dbReference>
<evidence type="ECO:0000313" key="28">
    <source>
        <dbReference type="Proteomes" id="UP000294876"/>
    </source>
</evidence>
<dbReference type="Proteomes" id="UP000254938">
    <property type="component" value="Unassembled WGS sequence"/>
</dbReference>
<dbReference type="EMBL" id="UFEU01000006">
    <property type="protein sequence ID" value="SSK36250.1"/>
    <property type="molecule type" value="Genomic_DNA"/>
</dbReference>